<comment type="similarity">
    <text evidence="9">Belongs to the NAD synthetase family.</text>
</comment>
<dbReference type="GO" id="GO:0004359">
    <property type="term" value="F:glutaminase activity"/>
    <property type="evidence" value="ECO:0007669"/>
    <property type="project" value="InterPro"/>
</dbReference>
<evidence type="ECO:0000256" key="5">
    <source>
        <dbReference type="ARBA" id="ARBA00022840"/>
    </source>
</evidence>
<evidence type="ECO:0000256" key="8">
    <source>
        <dbReference type="PIRNR" id="PIRNR006630"/>
    </source>
</evidence>
<dbReference type="SUPFAM" id="SSF52402">
    <property type="entry name" value="Adenine nucleotide alpha hydrolases-like"/>
    <property type="match status" value="1"/>
</dbReference>
<dbReference type="Gene3D" id="3.60.110.10">
    <property type="entry name" value="Carbon-nitrogen hydrolase"/>
    <property type="match status" value="1"/>
</dbReference>
<evidence type="ECO:0000256" key="4">
    <source>
        <dbReference type="ARBA" id="ARBA00022741"/>
    </source>
</evidence>
<feature type="binding site" evidence="7">
    <location>
        <position position="524"/>
    </location>
    <ligand>
        <name>deamido-NAD(+)</name>
        <dbReference type="ChEBI" id="CHEBI:58437"/>
        <note>ligand shared between two neighboring subunits</note>
    </ligand>
</feature>
<dbReference type="InterPro" id="IPR014445">
    <property type="entry name" value="Gln-dep_NAD_synthase"/>
</dbReference>
<dbReference type="Pfam" id="PF02540">
    <property type="entry name" value="NAD_synthase"/>
    <property type="match status" value="1"/>
</dbReference>
<evidence type="ECO:0000256" key="1">
    <source>
        <dbReference type="ARBA" id="ARBA00005188"/>
    </source>
</evidence>
<keyword evidence="4 7" id="KW-0547">Nucleotide-binding</keyword>
<dbReference type="PANTHER" id="PTHR23090:SF9">
    <property type="entry name" value="GLUTAMINE-DEPENDENT NAD(+) SYNTHETASE"/>
    <property type="match status" value="1"/>
</dbReference>
<evidence type="ECO:0000313" key="12">
    <source>
        <dbReference type="Proteomes" id="UP000271227"/>
    </source>
</evidence>
<feature type="binding site" evidence="7">
    <location>
        <position position="405"/>
    </location>
    <ligand>
        <name>deamido-NAD(+)</name>
        <dbReference type="ChEBI" id="CHEBI:58437"/>
        <note>ligand shared between two neighboring subunits</note>
    </ligand>
</feature>
<feature type="binding site" evidence="7">
    <location>
        <position position="376"/>
    </location>
    <ligand>
        <name>deamido-NAD(+)</name>
        <dbReference type="ChEBI" id="CHEBI:58437"/>
        <note>ligand shared between two neighboring subunits</note>
    </ligand>
</feature>
<keyword evidence="3 7" id="KW-0436">Ligase</keyword>
<dbReference type="Pfam" id="PF00795">
    <property type="entry name" value="CN_hydrolase"/>
    <property type="match status" value="1"/>
</dbReference>
<dbReference type="InterPro" id="IPR014729">
    <property type="entry name" value="Rossmann-like_a/b/a_fold"/>
</dbReference>
<comment type="function">
    <text evidence="7">Catalyzes the ATP-dependent amidation of deamido-NAD to form NAD. Uses L-glutamine as a nitrogen source.</text>
</comment>
<dbReference type="PANTHER" id="PTHR23090">
    <property type="entry name" value="NH 3 /GLUTAMINE-DEPENDENT NAD + SYNTHETASE"/>
    <property type="match status" value="1"/>
</dbReference>
<dbReference type="NCBIfam" id="TIGR00552">
    <property type="entry name" value="nadE"/>
    <property type="match status" value="1"/>
</dbReference>
<dbReference type="UniPathway" id="UPA00253">
    <property type="reaction ID" value="UER00334"/>
</dbReference>
<dbReference type="NCBIfam" id="NF010588">
    <property type="entry name" value="PRK13981.1"/>
    <property type="match status" value="1"/>
</dbReference>
<dbReference type="InterPro" id="IPR036526">
    <property type="entry name" value="C-N_Hydrolase_sf"/>
</dbReference>
<accession>A0A3M0CKI5</accession>
<dbReference type="InterPro" id="IPR003010">
    <property type="entry name" value="C-N_Hydrolase"/>
</dbReference>
<dbReference type="Gene3D" id="3.40.50.620">
    <property type="entry name" value="HUPs"/>
    <property type="match status" value="1"/>
</dbReference>
<feature type="domain" description="CN hydrolase" evidence="10">
    <location>
        <begin position="5"/>
        <end position="249"/>
    </location>
</feature>
<gene>
    <name evidence="7" type="primary">nadE</name>
    <name evidence="11" type="ORF">BXY39_1547</name>
</gene>
<dbReference type="GO" id="GO:0009435">
    <property type="term" value="P:NAD+ biosynthetic process"/>
    <property type="evidence" value="ECO:0007669"/>
    <property type="project" value="UniProtKB-UniRule"/>
</dbReference>
<evidence type="ECO:0000256" key="6">
    <source>
        <dbReference type="ARBA" id="ARBA00023027"/>
    </source>
</evidence>
<name>A0A3M0CKI5_9PROT</name>
<feature type="binding site" evidence="7">
    <location>
        <position position="177"/>
    </location>
    <ligand>
        <name>L-glutamine</name>
        <dbReference type="ChEBI" id="CHEBI:58359"/>
    </ligand>
</feature>
<organism evidence="11 12">
    <name type="scientific">Eilatimonas milleporae</name>
    <dbReference type="NCBI Taxonomy" id="911205"/>
    <lineage>
        <taxon>Bacteria</taxon>
        <taxon>Pseudomonadati</taxon>
        <taxon>Pseudomonadota</taxon>
        <taxon>Alphaproteobacteria</taxon>
        <taxon>Kordiimonadales</taxon>
        <taxon>Kordiimonadaceae</taxon>
        <taxon>Eilatimonas</taxon>
    </lineage>
</organism>
<evidence type="ECO:0000259" key="10">
    <source>
        <dbReference type="PROSITE" id="PS50263"/>
    </source>
</evidence>
<feature type="active site" description="Nucleophile; for glutaminase activity" evidence="7">
    <location>
        <position position="151"/>
    </location>
</feature>
<dbReference type="GO" id="GO:0005524">
    <property type="term" value="F:ATP binding"/>
    <property type="evidence" value="ECO:0007669"/>
    <property type="project" value="UniProtKB-UniRule"/>
</dbReference>
<keyword evidence="12" id="KW-1185">Reference proteome</keyword>
<dbReference type="FunFam" id="3.40.50.620:FF:000106">
    <property type="entry name" value="Glutamine-dependent NAD(+) synthetase"/>
    <property type="match status" value="1"/>
</dbReference>
<comment type="similarity">
    <text evidence="2 7 8">In the C-terminal section; belongs to the NAD synthetase family.</text>
</comment>
<proteinExistence type="inferred from homology"/>
<dbReference type="EMBL" id="REFR01000010">
    <property type="protein sequence ID" value="RMB08900.1"/>
    <property type="molecule type" value="Genomic_DNA"/>
</dbReference>
<feature type="binding site" evidence="7">
    <location>
        <position position="121"/>
    </location>
    <ligand>
        <name>L-glutamine</name>
        <dbReference type="ChEBI" id="CHEBI:58359"/>
    </ligand>
</feature>
<dbReference type="Proteomes" id="UP000271227">
    <property type="component" value="Unassembled WGS sequence"/>
</dbReference>
<comment type="caution">
    <text evidence="7">Lacks conserved residue(s) required for the propagation of feature annotation.</text>
</comment>
<dbReference type="RefSeq" id="WP_121938221.1">
    <property type="nucleotide sequence ID" value="NZ_REFR01000010.1"/>
</dbReference>
<dbReference type="AlphaFoldDB" id="A0A3M0CKI5"/>
<dbReference type="CDD" id="cd07570">
    <property type="entry name" value="GAT_Gln-NAD-synth"/>
    <property type="match status" value="1"/>
</dbReference>
<dbReference type="EC" id="6.3.5.1" evidence="7 8"/>
<comment type="caution">
    <text evidence="11">The sequence shown here is derived from an EMBL/GenBank/DDBJ whole genome shotgun (WGS) entry which is preliminary data.</text>
</comment>
<feature type="binding site" evidence="7">
    <location>
        <position position="183"/>
    </location>
    <ligand>
        <name>L-glutamine</name>
        <dbReference type="ChEBI" id="CHEBI:58359"/>
    </ligand>
</feature>
<dbReference type="HAMAP" id="MF_02090">
    <property type="entry name" value="NadE_glutamine_dep"/>
    <property type="match status" value="1"/>
</dbReference>
<feature type="binding site" evidence="7">
    <location>
        <position position="400"/>
    </location>
    <ligand>
        <name>ATP</name>
        <dbReference type="ChEBI" id="CHEBI:30616"/>
    </ligand>
</feature>
<dbReference type="InterPro" id="IPR003694">
    <property type="entry name" value="NAD_synthase"/>
</dbReference>
<dbReference type="PIRSF" id="PIRSF006630">
    <property type="entry name" value="NADS_GAT"/>
    <property type="match status" value="1"/>
</dbReference>
<evidence type="ECO:0000256" key="3">
    <source>
        <dbReference type="ARBA" id="ARBA00022598"/>
    </source>
</evidence>
<comment type="catalytic activity">
    <reaction evidence="7 8">
        <text>deamido-NAD(+) + L-glutamine + ATP + H2O = L-glutamate + AMP + diphosphate + NAD(+) + H(+)</text>
        <dbReference type="Rhea" id="RHEA:24384"/>
        <dbReference type="ChEBI" id="CHEBI:15377"/>
        <dbReference type="ChEBI" id="CHEBI:15378"/>
        <dbReference type="ChEBI" id="CHEBI:29985"/>
        <dbReference type="ChEBI" id="CHEBI:30616"/>
        <dbReference type="ChEBI" id="CHEBI:33019"/>
        <dbReference type="ChEBI" id="CHEBI:57540"/>
        <dbReference type="ChEBI" id="CHEBI:58359"/>
        <dbReference type="ChEBI" id="CHEBI:58437"/>
        <dbReference type="ChEBI" id="CHEBI:456215"/>
        <dbReference type="EC" id="6.3.5.1"/>
    </reaction>
</comment>
<dbReference type="InParanoid" id="A0A3M0CKI5"/>
<feature type="active site" description="For glutaminase activity" evidence="7">
    <location>
        <position position="115"/>
    </location>
</feature>
<dbReference type="InterPro" id="IPR022310">
    <property type="entry name" value="NAD/GMP_synthase"/>
</dbReference>
<sequence>MSELLNIYVAQINPTVGAIAANGELISQVYGDGVDAGADLVVTPELSVIGYPPEDLVLQPFFQREARRAVEGLARLTAGEDMPGLVIGAPWMEDGVLYNAVILCAGGSVEAVRYKQQLPNYGVFDEKRIFQAGPHPRPVQFRGVSLGLMICEDMWLPETARALSEAGADLLLVPTCSPFEVGKSSSRLEQAKDRVRECGRPLVFCNQWGGQDELIFDGGSFALQSDGSLSMRLHAWQADGRLICFDPATGTLKTGDMHDVYLPEDRLECIYQAAVLGVRDYIGKNGFPGVIIGLSGGIDSALSTAIAVDALGADRVHCVMMPSRYTSDDSLTDARACADALGVRYDIIGIEEGVAAFHHMLTPLFGDREPDTTEENIQSRLRGVLLMALSNKFGGMVLTTGNKSEVSVGYATLYGDMCGGYNALKDIYKTDVFALSHWRNAAVPQGALGPAGSVIPQTIISKPPTAELKPDQRDEDSLPPYDRLDAILQGLVDEDRAVHDLVADGHDGAEVARVEHLLYIAEYKRRQAPPGVKITSKHFGRDRRYPITNGFRSARRPE</sequence>
<feature type="active site" description="Proton acceptor; for glutaminase activity" evidence="7">
    <location>
        <position position="45"/>
    </location>
</feature>
<keyword evidence="6 7" id="KW-0520">NAD</keyword>
<dbReference type="PROSITE" id="PS50263">
    <property type="entry name" value="CN_HYDROLASE"/>
    <property type="match status" value="1"/>
</dbReference>
<dbReference type="OrthoDB" id="9760188at2"/>
<evidence type="ECO:0000256" key="9">
    <source>
        <dbReference type="RuleBase" id="RU003811"/>
    </source>
</evidence>
<evidence type="ECO:0000256" key="2">
    <source>
        <dbReference type="ARBA" id="ARBA00007145"/>
    </source>
</evidence>
<keyword evidence="5 7" id="KW-0067">ATP-binding</keyword>
<feature type="binding site" evidence="7">
    <location>
        <begin position="293"/>
        <end position="300"/>
    </location>
    <ligand>
        <name>ATP</name>
        <dbReference type="ChEBI" id="CHEBI:30616"/>
    </ligand>
</feature>
<dbReference type="SUPFAM" id="SSF56317">
    <property type="entry name" value="Carbon-nitrogen hydrolase"/>
    <property type="match status" value="1"/>
</dbReference>
<comment type="pathway">
    <text evidence="1 7 8">Cofactor biosynthesis; NAD(+) biosynthesis; NAD(+) from deamido-NAD(+) (L-Gln route): step 1/1.</text>
</comment>
<dbReference type="GO" id="GO:0005737">
    <property type="term" value="C:cytoplasm"/>
    <property type="evidence" value="ECO:0007669"/>
    <property type="project" value="InterPro"/>
</dbReference>
<dbReference type="CDD" id="cd00553">
    <property type="entry name" value="NAD_synthase"/>
    <property type="match status" value="1"/>
</dbReference>
<evidence type="ECO:0000313" key="11">
    <source>
        <dbReference type="EMBL" id="RMB08900.1"/>
    </source>
</evidence>
<protein>
    <recommendedName>
        <fullName evidence="7 8">Glutamine-dependent NAD(+) synthetase</fullName>
        <ecNumber evidence="7 8">6.3.5.1</ecNumber>
    </recommendedName>
    <alternativeName>
        <fullName evidence="7 8">NAD(+) synthase [glutamine-hydrolyzing]</fullName>
    </alternativeName>
</protein>
<evidence type="ECO:0000256" key="7">
    <source>
        <dbReference type="HAMAP-Rule" id="MF_02090"/>
    </source>
</evidence>
<dbReference type="GO" id="GO:0008795">
    <property type="term" value="F:NAD+ synthase activity"/>
    <property type="evidence" value="ECO:0007669"/>
    <property type="project" value="UniProtKB-UniRule"/>
</dbReference>
<reference evidence="11 12" key="1">
    <citation type="submission" date="2018-10" db="EMBL/GenBank/DDBJ databases">
        <title>Genomic Encyclopedia of Archaeal and Bacterial Type Strains, Phase II (KMG-II): from individual species to whole genera.</title>
        <authorList>
            <person name="Goeker M."/>
        </authorList>
    </citation>
    <scope>NUCLEOTIDE SEQUENCE [LARGE SCALE GENOMIC DNA]</scope>
    <source>
        <strain evidence="11 12">DSM 25217</strain>
    </source>
</reference>
<dbReference type="GO" id="GO:0003952">
    <property type="term" value="F:NAD+ synthase (glutamine-hydrolyzing) activity"/>
    <property type="evidence" value="ECO:0007669"/>
    <property type="project" value="UniProtKB-UniRule"/>
</dbReference>